<dbReference type="PANTHER" id="PTHR46637">
    <property type="entry name" value="TIS1421-TRANSPOSASE PROTEIN A"/>
    <property type="match status" value="1"/>
</dbReference>
<evidence type="ECO:0000313" key="3">
    <source>
        <dbReference type="Proteomes" id="UP000645610"/>
    </source>
</evidence>
<dbReference type="AlphaFoldDB" id="A0A931FPB1"/>
<organism evidence="2 3">
    <name type="scientific">Hymenobacter properus</name>
    <dbReference type="NCBI Taxonomy" id="2791026"/>
    <lineage>
        <taxon>Bacteria</taxon>
        <taxon>Pseudomonadati</taxon>
        <taxon>Bacteroidota</taxon>
        <taxon>Cytophagia</taxon>
        <taxon>Cytophagales</taxon>
        <taxon>Hymenobacteraceae</taxon>
        <taxon>Hymenobacter</taxon>
    </lineage>
</organism>
<name>A0A931FPB1_9BACT</name>
<sequence length="126" mass="14284">MPAAWGNLHSTYTRLQRWTSSGMWARVLAAVQAYDALPTFLVDSTTVQAHQHASGARKKRAASPRAQPRWLDHEGTCRGRRPRPVRARRPDGRPAPRRKPCRCSTGWPRPTPLPTAVMILTRSWRP</sequence>
<dbReference type="Proteomes" id="UP000645610">
    <property type="component" value="Unassembled WGS sequence"/>
</dbReference>
<accession>A0A931FPB1</accession>
<protein>
    <recommendedName>
        <fullName evidence="4">Transposase</fullName>
    </recommendedName>
</protein>
<evidence type="ECO:0000313" key="2">
    <source>
        <dbReference type="EMBL" id="MBF9143444.1"/>
    </source>
</evidence>
<dbReference type="PANTHER" id="PTHR46637:SF1">
    <property type="entry name" value="BLL5188 PROTEIN"/>
    <property type="match status" value="1"/>
</dbReference>
<keyword evidence="3" id="KW-1185">Reference proteome</keyword>
<gene>
    <name evidence="2" type="ORF">I2I01_17500</name>
</gene>
<evidence type="ECO:0000256" key="1">
    <source>
        <dbReference type="SAM" id="MobiDB-lite"/>
    </source>
</evidence>
<reference evidence="2 3" key="1">
    <citation type="submission" date="2020-11" db="EMBL/GenBank/DDBJ databases">
        <authorList>
            <person name="Kim M.K."/>
        </authorList>
    </citation>
    <scope>NUCLEOTIDE SEQUENCE [LARGE SCALE GENOMIC DNA]</scope>
    <source>
        <strain evidence="2 3">BT439</strain>
    </source>
</reference>
<dbReference type="InterPro" id="IPR052909">
    <property type="entry name" value="Transposase_6_like"/>
</dbReference>
<feature type="compositionally biased region" description="Basic residues" evidence="1">
    <location>
        <begin position="78"/>
        <end position="87"/>
    </location>
</feature>
<comment type="caution">
    <text evidence="2">The sequence shown here is derived from an EMBL/GenBank/DDBJ whole genome shotgun (WGS) entry which is preliminary data.</text>
</comment>
<dbReference type="EMBL" id="JADQDP010000004">
    <property type="protein sequence ID" value="MBF9143444.1"/>
    <property type="molecule type" value="Genomic_DNA"/>
</dbReference>
<proteinExistence type="predicted"/>
<feature type="region of interest" description="Disordered" evidence="1">
    <location>
        <begin position="47"/>
        <end position="107"/>
    </location>
</feature>
<evidence type="ECO:0008006" key="4">
    <source>
        <dbReference type="Google" id="ProtNLM"/>
    </source>
</evidence>